<comment type="caution">
    <text evidence="1">The sequence shown here is derived from an EMBL/GenBank/DDBJ whole genome shotgun (WGS) entry which is preliminary data.</text>
</comment>
<name>A0ACC0TV19_9AGAM</name>
<feature type="non-terminal residue" evidence="1">
    <location>
        <position position="52"/>
    </location>
</feature>
<sequence length="52" mass="5830">THLGREDFGNCLVNHFVQGFKCKFKKDLSLNACALHCLQTTCEHAKHTLLSA</sequence>
<proteinExistence type="predicted"/>
<reference evidence="1" key="1">
    <citation type="submission" date="2021-03" db="EMBL/GenBank/DDBJ databases">
        <title>Evolutionary priming and transition to the ectomycorrhizal habit in an iconic lineage of mushroom-forming fungi: is preadaptation a requirement?</title>
        <authorList>
            <consortium name="DOE Joint Genome Institute"/>
            <person name="Looney B.P."/>
            <person name="Miyauchi S."/>
            <person name="Morin E."/>
            <person name="Drula E."/>
            <person name="Courty P.E."/>
            <person name="Chicoki N."/>
            <person name="Fauchery L."/>
            <person name="Kohler A."/>
            <person name="Kuo A."/>
            <person name="LaButti K."/>
            <person name="Pangilinan J."/>
            <person name="Lipzen A."/>
            <person name="Riley R."/>
            <person name="Andreopoulos W."/>
            <person name="He G."/>
            <person name="Johnson J."/>
            <person name="Barry K.W."/>
            <person name="Grigoriev I.V."/>
            <person name="Nagy L."/>
            <person name="Hibbett D."/>
            <person name="Henrissat B."/>
            <person name="Matheny P.B."/>
            <person name="Labbe J."/>
            <person name="Martin A.F."/>
        </authorList>
    </citation>
    <scope>NUCLEOTIDE SEQUENCE</scope>
    <source>
        <strain evidence="1">BPL698</strain>
    </source>
</reference>
<keyword evidence="1" id="KW-0346">Stress response</keyword>
<keyword evidence="2" id="KW-1185">Reference proteome</keyword>
<feature type="non-terminal residue" evidence="1">
    <location>
        <position position="1"/>
    </location>
</feature>
<accession>A0ACC0TV19</accession>
<dbReference type="Proteomes" id="UP001207468">
    <property type="component" value="Unassembled WGS sequence"/>
</dbReference>
<evidence type="ECO:0000313" key="1">
    <source>
        <dbReference type="EMBL" id="KAI9450214.1"/>
    </source>
</evidence>
<dbReference type="EMBL" id="JAGFNK010000445">
    <property type="protein sequence ID" value="KAI9450214.1"/>
    <property type="molecule type" value="Genomic_DNA"/>
</dbReference>
<protein>
    <submittedName>
        <fullName evidence="1">Heat shock protein 70</fullName>
    </submittedName>
</protein>
<gene>
    <name evidence="1" type="ORF">F5148DRAFT_949719</name>
</gene>
<organism evidence="1 2">
    <name type="scientific">Russula earlei</name>
    <dbReference type="NCBI Taxonomy" id="71964"/>
    <lineage>
        <taxon>Eukaryota</taxon>
        <taxon>Fungi</taxon>
        <taxon>Dikarya</taxon>
        <taxon>Basidiomycota</taxon>
        <taxon>Agaricomycotina</taxon>
        <taxon>Agaricomycetes</taxon>
        <taxon>Russulales</taxon>
        <taxon>Russulaceae</taxon>
        <taxon>Russula</taxon>
    </lineage>
</organism>
<evidence type="ECO:0000313" key="2">
    <source>
        <dbReference type="Proteomes" id="UP001207468"/>
    </source>
</evidence>